<gene>
    <name evidence="2" type="ordered locus">Rfer_0811</name>
</gene>
<sequence length="64" mass="7363">MLRWLVVVFLALLLLNGLMPWLQKLGFGKLPGDFSFRLFGRDWFIPLSTTLVLSLLATWVSKIL</sequence>
<keyword evidence="1" id="KW-0812">Transmembrane</keyword>
<dbReference type="STRING" id="338969.Rfer_0811"/>
<evidence type="ECO:0000313" key="2">
    <source>
        <dbReference type="EMBL" id="ABD68561.1"/>
    </source>
</evidence>
<dbReference type="HOGENOM" id="CLU_181383_2_0_4"/>
<dbReference type="eggNOG" id="ENOG5033CJ3">
    <property type="taxonomic scope" value="Bacteria"/>
</dbReference>
<dbReference type="EMBL" id="CP000267">
    <property type="protein sequence ID" value="ABD68561.1"/>
    <property type="molecule type" value="Genomic_DNA"/>
</dbReference>
<dbReference type="KEGG" id="rfr:Rfer_0811"/>
<proteinExistence type="predicted"/>
<evidence type="ECO:0000256" key="1">
    <source>
        <dbReference type="SAM" id="Phobius"/>
    </source>
</evidence>
<keyword evidence="3" id="KW-1185">Reference proteome</keyword>
<dbReference type="AlphaFoldDB" id="Q220J2"/>
<accession>Q220J2</accession>
<reference evidence="3" key="1">
    <citation type="submission" date="2006-02" db="EMBL/GenBank/DDBJ databases">
        <title>Complete sequence of chromosome of Rhodoferax ferrireducens DSM 15236.</title>
        <authorList>
            <person name="Copeland A."/>
            <person name="Lucas S."/>
            <person name="Lapidus A."/>
            <person name="Barry K."/>
            <person name="Detter J.C."/>
            <person name="Glavina del Rio T."/>
            <person name="Hammon N."/>
            <person name="Israni S."/>
            <person name="Pitluck S."/>
            <person name="Brettin T."/>
            <person name="Bruce D."/>
            <person name="Han C."/>
            <person name="Tapia R."/>
            <person name="Gilna P."/>
            <person name="Kiss H."/>
            <person name="Schmutz J."/>
            <person name="Larimer F."/>
            <person name="Land M."/>
            <person name="Kyrpides N."/>
            <person name="Ivanova N."/>
            <person name="Richardson P."/>
        </authorList>
    </citation>
    <scope>NUCLEOTIDE SEQUENCE [LARGE SCALE GENOMIC DNA]</scope>
    <source>
        <strain evidence="3">ATCC BAA-621 / DSM 15236 / T118</strain>
    </source>
</reference>
<evidence type="ECO:0000313" key="3">
    <source>
        <dbReference type="Proteomes" id="UP000008332"/>
    </source>
</evidence>
<dbReference type="RefSeq" id="WP_011463134.1">
    <property type="nucleotide sequence ID" value="NC_007908.1"/>
</dbReference>
<keyword evidence="1" id="KW-0472">Membrane</keyword>
<name>Q220J2_ALBFT</name>
<organism evidence="2 3">
    <name type="scientific">Albidiferax ferrireducens (strain ATCC BAA-621 / DSM 15236 / T118)</name>
    <name type="common">Rhodoferax ferrireducens</name>
    <dbReference type="NCBI Taxonomy" id="338969"/>
    <lineage>
        <taxon>Bacteria</taxon>
        <taxon>Pseudomonadati</taxon>
        <taxon>Pseudomonadota</taxon>
        <taxon>Betaproteobacteria</taxon>
        <taxon>Burkholderiales</taxon>
        <taxon>Comamonadaceae</taxon>
        <taxon>Rhodoferax</taxon>
    </lineage>
</organism>
<dbReference type="Pfam" id="PF11146">
    <property type="entry name" value="DUF2905"/>
    <property type="match status" value="1"/>
</dbReference>
<dbReference type="InterPro" id="IPR021320">
    <property type="entry name" value="DUF2905"/>
</dbReference>
<protein>
    <submittedName>
        <fullName evidence="2">Putative membrane protein</fullName>
    </submittedName>
</protein>
<feature type="transmembrane region" description="Helical" evidence="1">
    <location>
        <begin position="44"/>
        <end position="61"/>
    </location>
</feature>
<dbReference type="Proteomes" id="UP000008332">
    <property type="component" value="Chromosome"/>
</dbReference>
<keyword evidence="1" id="KW-1133">Transmembrane helix</keyword>